<dbReference type="InParanoid" id="A0A6P6YGI2"/>
<keyword evidence="1" id="KW-1185">Reference proteome</keyword>
<dbReference type="KEGG" id="dpte:113798096"/>
<organism evidence="1 2">
    <name type="scientific">Dermatophagoides pteronyssinus</name>
    <name type="common">European house dust mite</name>
    <dbReference type="NCBI Taxonomy" id="6956"/>
    <lineage>
        <taxon>Eukaryota</taxon>
        <taxon>Metazoa</taxon>
        <taxon>Ecdysozoa</taxon>
        <taxon>Arthropoda</taxon>
        <taxon>Chelicerata</taxon>
        <taxon>Arachnida</taxon>
        <taxon>Acari</taxon>
        <taxon>Acariformes</taxon>
        <taxon>Sarcoptiformes</taxon>
        <taxon>Astigmata</taxon>
        <taxon>Psoroptidia</taxon>
        <taxon>Analgoidea</taxon>
        <taxon>Pyroglyphidae</taxon>
        <taxon>Dermatophagoidinae</taxon>
        <taxon>Dermatophagoides</taxon>
    </lineage>
</organism>
<evidence type="ECO:0000313" key="2">
    <source>
        <dbReference type="RefSeq" id="XP_027204385.1"/>
    </source>
</evidence>
<name>A0A6P6YGI2_DERPT</name>
<dbReference type="Proteomes" id="UP000515146">
    <property type="component" value="Unplaced"/>
</dbReference>
<sequence length="122" mass="12915">MIKLLIILGTLVMTIRAVPGYGYGRIMPPPTFGFAAPAPMTILAAAPSPYMTQAAPMMTYASAGPSCLMAAPHMPQTMTILTAAPAPFMAQHPTPTIILAAPIAFTGEKPFRFNTFRGGRYA</sequence>
<gene>
    <name evidence="2" type="primary">LOC113798096</name>
</gene>
<reference evidence="2" key="1">
    <citation type="submission" date="2025-08" db="UniProtKB">
        <authorList>
            <consortium name="RefSeq"/>
        </authorList>
    </citation>
    <scope>IDENTIFICATION</scope>
    <source>
        <strain evidence="2">Airmid</strain>
    </source>
</reference>
<evidence type="ECO:0000313" key="1">
    <source>
        <dbReference type="Proteomes" id="UP000515146"/>
    </source>
</evidence>
<protein>
    <submittedName>
        <fullName evidence="2">Uncharacterized protein LOC113798096</fullName>
    </submittedName>
</protein>
<dbReference type="RefSeq" id="XP_027204385.1">
    <property type="nucleotide sequence ID" value="XM_027348584.1"/>
</dbReference>
<accession>A0A6P6YGI2</accession>
<proteinExistence type="predicted"/>
<dbReference type="AlphaFoldDB" id="A0A6P6YGI2"/>
<dbReference type="OrthoDB" id="10474457at2759"/>